<dbReference type="PANTHER" id="PTHR47918">
    <property type="entry name" value="DNA-BINDING PROTEIN FIS"/>
    <property type="match status" value="1"/>
</dbReference>
<keyword evidence="4" id="KW-1185">Reference proteome</keyword>
<dbReference type="InterPro" id="IPR050207">
    <property type="entry name" value="Trans_regulatory_Fis"/>
</dbReference>
<feature type="region of interest" description="Disordered" evidence="1">
    <location>
        <begin position="84"/>
        <end position="109"/>
    </location>
</feature>
<feature type="domain" description="DNA binding HTH" evidence="2">
    <location>
        <begin position="42"/>
        <end position="82"/>
    </location>
</feature>
<dbReference type="STRING" id="1123397.SAMN05660831_00823"/>
<dbReference type="OrthoDB" id="9802388at2"/>
<accession>A0A1I1PWJ8</accession>
<dbReference type="PANTHER" id="PTHR47918:SF1">
    <property type="entry name" value="DNA-BINDING PROTEIN FIS"/>
    <property type="match status" value="1"/>
</dbReference>
<dbReference type="RefSeq" id="WP_093427500.1">
    <property type="nucleotide sequence ID" value="NZ_FOMJ01000002.1"/>
</dbReference>
<dbReference type="SUPFAM" id="SSF46689">
    <property type="entry name" value="Homeodomain-like"/>
    <property type="match status" value="1"/>
</dbReference>
<dbReference type="AlphaFoldDB" id="A0A1I1PWJ8"/>
<dbReference type="InterPro" id="IPR009057">
    <property type="entry name" value="Homeodomain-like_sf"/>
</dbReference>
<dbReference type="InterPro" id="IPR002197">
    <property type="entry name" value="HTH_Fis"/>
</dbReference>
<dbReference type="Gene3D" id="1.10.10.60">
    <property type="entry name" value="Homeodomain-like"/>
    <property type="match status" value="1"/>
</dbReference>
<evidence type="ECO:0000259" key="2">
    <source>
        <dbReference type="Pfam" id="PF02954"/>
    </source>
</evidence>
<sequence length="109" mass="11900">MSADPSTDPTPGDLGRCLRQALDQYFQALDGFPPGDLHRLLIEQTERTLLARVLEHADGNQRRAAEILGINRATLRKKVRQYELLENSSSRSSSGGPAAGSQSRGNQTP</sequence>
<dbReference type="GO" id="GO:0043565">
    <property type="term" value="F:sequence-specific DNA binding"/>
    <property type="evidence" value="ECO:0007669"/>
    <property type="project" value="InterPro"/>
</dbReference>
<organism evidence="3 4">
    <name type="scientific">Thiohalospira halophila DSM 15071</name>
    <dbReference type="NCBI Taxonomy" id="1123397"/>
    <lineage>
        <taxon>Bacteria</taxon>
        <taxon>Pseudomonadati</taxon>
        <taxon>Pseudomonadota</taxon>
        <taxon>Gammaproteobacteria</taxon>
        <taxon>Thiohalospirales</taxon>
        <taxon>Thiohalospiraceae</taxon>
        <taxon>Thiohalospira</taxon>
    </lineage>
</organism>
<reference evidence="3 4" key="1">
    <citation type="submission" date="2016-10" db="EMBL/GenBank/DDBJ databases">
        <authorList>
            <person name="de Groot N.N."/>
        </authorList>
    </citation>
    <scope>NUCLEOTIDE SEQUENCE [LARGE SCALE GENOMIC DNA]</scope>
    <source>
        <strain evidence="3 4">HL3</strain>
    </source>
</reference>
<dbReference type="Pfam" id="PF02954">
    <property type="entry name" value="HTH_8"/>
    <property type="match status" value="1"/>
</dbReference>
<gene>
    <name evidence="3" type="ORF">SAMN05660831_00823</name>
</gene>
<evidence type="ECO:0000313" key="4">
    <source>
        <dbReference type="Proteomes" id="UP000198611"/>
    </source>
</evidence>
<dbReference type="PRINTS" id="PR01590">
    <property type="entry name" value="HTHFIS"/>
</dbReference>
<evidence type="ECO:0000313" key="3">
    <source>
        <dbReference type="EMBL" id="SFD14042.1"/>
    </source>
</evidence>
<proteinExistence type="predicted"/>
<dbReference type="Proteomes" id="UP000198611">
    <property type="component" value="Unassembled WGS sequence"/>
</dbReference>
<evidence type="ECO:0000256" key="1">
    <source>
        <dbReference type="SAM" id="MobiDB-lite"/>
    </source>
</evidence>
<name>A0A1I1PWJ8_9GAMM</name>
<protein>
    <submittedName>
        <fullName evidence="3">Fis family transcriptional regulator, factor for inversion stimulation protein</fullName>
    </submittedName>
</protein>
<dbReference type="EMBL" id="FOMJ01000002">
    <property type="protein sequence ID" value="SFD14042.1"/>
    <property type="molecule type" value="Genomic_DNA"/>
</dbReference>
<feature type="compositionally biased region" description="Low complexity" evidence="1">
    <location>
        <begin position="88"/>
        <end position="109"/>
    </location>
</feature>